<evidence type="ECO:0000313" key="3">
    <source>
        <dbReference type="Proteomes" id="UP000007264"/>
    </source>
</evidence>
<dbReference type="PANTHER" id="PTHR33824:SF7">
    <property type="entry name" value="POLYKETIDE CYCLASE_DEHYDRASE AND LIPID TRANSPORT SUPERFAMILY PROTEIN"/>
    <property type="match status" value="1"/>
</dbReference>
<dbReference type="Proteomes" id="UP000007264">
    <property type="component" value="Unassembled WGS sequence"/>
</dbReference>
<comment type="caution">
    <text evidence="2">The sequence shown here is derived from an EMBL/GenBank/DDBJ whole genome shotgun (WGS) entry which is preliminary data.</text>
</comment>
<feature type="compositionally biased region" description="Basic residues" evidence="1">
    <location>
        <begin position="339"/>
        <end position="348"/>
    </location>
</feature>
<dbReference type="SUPFAM" id="SSF55961">
    <property type="entry name" value="Bet v1-like"/>
    <property type="match status" value="1"/>
</dbReference>
<feature type="region of interest" description="Disordered" evidence="1">
    <location>
        <begin position="1"/>
        <end position="30"/>
    </location>
</feature>
<reference evidence="2 3" key="1">
    <citation type="journal article" date="2012" name="Genome Biol.">
        <title>The genome of the polar eukaryotic microalga coccomyxa subellipsoidea reveals traits of cold adaptation.</title>
        <authorList>
            <person name="Blanc G."/>
            <person name="Agarkova I."/>
            <person name="Grimwood J."/>
            <person name="Kuo A."/>
            <person name="Brueggeman A."/>
            <person name="Dunigan D."/>
            <person name="Gurnon J."/>
            <person name="Ladunga I."/>
            <person name="Lindquist E."/>
            <person name="Lucas S."/>
            <person name="Pangilinan J."/>
            <person name="Proschold T."/>
            <person name="Salamov A."/>
            <person name="Schmutz J."/>
            <person name="Weeks D."/>
            <person name="Yamada T."/>
            <person name="Claverie J.M."/>
            <person name="Grigoriev I."/>
            <person name="Van Etten J."/>
            <person name="Lomsadze A."/>
            <person name="Borodovsky M."/>
        </authorList>
    </citation>
    <scope>NUCLEOTIDE SEQUENCE [LARGE SCALE GENOMIC DNA]</scope>
    <source>
        <strain evidence="2 3">C-169</strain>
    </source>
</reference>
<dbReference type="InterPro" id="IPR023393">
    <property type="entry name" value="START-like_dom_sf"/>
</dbReference>
<name>I0YIJ6_COCSC</name>
<feature type="compositionally biased region" description="Low complexity" evidence="1">
    <location>
        <begin position="313"/>
        <end position="331"/>
    </location>
</feature>
<sequence>MNASAAQSTSEQGSSTGQQSGERASPAEGSKEFYDELEAYISEHGSERLLEELAKQPPRLRKEDFPVTGGRNRGYTPFEYITFTDELIEHTLSIQVDAPVSKVYRVWANRINYNEWFDLIGQVVLHTEDPEYASYFLFYKWGQLPTLELYVTLQRTAVENDYILERAVDGMDLSVGAYFREKEGGTEVSLRVAYLLPEQLHQYVGPVGVWGDVNDILQENLDMMKVFVEAVDADELDKVRALDTQVMDQGVADTNEALDVLKQQLIDEGVRPGEGSPEARAEMEKVLGEMGINLDDYPDDYADNYDATKQMMQQAPAQPQPSQARQEPPAATGTEDKQRRSRAPKRAPAKAVAPSGVREPAEAKKKRGPQASNAITKEALLAFSGKPQTEAAKAFGVSASTISKYAREYGITWRKTVAGNKRMEEKRQSEPGAGAGKQ</sequence>
<feature type="region of interest" description="Disordered" evidence="1">
    <location>
        <begin position="311"/>
        <end position="373"/>
    </location>
</feature>
<evidence type="ECO:0000313" key="2">
    <source>
        <dbReference type="EMBL" id="EIE18215.1"/>
    </source>
</evidence>
<proteinExistence type="predicted"/>
<keyword evidence="3" id="KW-1185">Reference proteome</keyword>
<organism evidence="2 3">
    <name type="scientific">Coccomyxa subellipsoidea (strain C-169)</name>
    <name type="common">Green microalga</name>
    <dbReference type="NCBI Taxonomy" id="574566"/>
    <lineage>
        <taxon>Eukaryota</taxon>
        <taxon>Viridiplantae</taxon>
        <taxon>Chlorophyta</taxon>
        <taxon>core chlorophytes</taxon>
        <taxon>Trebouxiophyceae</taxon>
        <taxon>Trebouxiophyceae incertae sedis</taxon>
        <taxon>Coccomyxaceae</taxon>
        <taxon>Coccomyxa</taxon>
        <taxon>Coccomyxa subellipsoidea</taxon>
    </lineage>
</organism>
<dbReference type="AlphaFoldDB" id="I0YIJ6"/>
<dbReference type="Gene3D" id="3.30.530.20">
    <property type="match status" value="1"/>
</dbReference>
<dbReference type="GeneID" id="17036221"/>
<dbReference type="PANTHER" id="PTHR33824">
    <property type="entry name" value="POLYKETIDE CYCLASE/DEHYDRASE AND LIPID TRANSPORT SUPERFAMILY PROTEIN"/>
    <property type="match status" value="1"/>
</dbReference>
<feature type="region of interest" description="Disordered" evidence="1">
    <location>
        <begin position="418"/>
        <end position="438"/>
    </location>
</feature>
<feature type="compositionally biased region" description="Low complexity" evidence="1">
    <location>
        <begin position="1"/>
        <end position="22"/>
    </location>
</feature>
<protein>
    <submittedName>
        <fullName evidence="2">Uncharacterized protein</fullName>
    </submittedName>
</protein>
<dbReference type="KEGG" id="csl:COCSUDRAFT_60416"/>
<gene>
    <name evidence="2" type="ORF">COCSUDRAFT_60416</name>
</gene>
<dbReference type="EMBL" id="AGSI01000025">
    <property type="protein sequence ID" value="EIE18215.1"/>
    <property type="molecule type" value="Genomic_DNA"/>
</dbReference>
<evidence type="ECO:0000256" key="1">
    <source>
        <dbReference type="SAM" id="MobiDB-lite"/>
    </source>
</evidence>
<dbReference type="InterPro" id="IPR047137">
    <property type="entry name" value="ORF3"/>
</dbReference>
<dbReference type="RefSeq" id="XP_005642759.1">
    <property type="nucleotide sequence ID" value="XM_005642702.1"/>
</dbReference>
<accession>I0YIJ6</accession>
<dbReference type="OrthoDB" id="511056at2759"/>